<reference evidence="2 3" key="1">
    <citation type="journal article" date="2018" name="J. Microbiol.">
        <title>Leifsonia flava sp. nov., a novel actinobacterium isolated from the rhizosphere of Aquilegia viridiflora.</title>
        <authorList>
            <person name="Cai Y."/>
            <person name="Tao W.Z."/>
            <person name="Ma Y.J."/>
            <person name="Cheng J."/>
            <person name="Zhang M.Y."/>
            <person name="Zhang Y.X."/>
        </authorList>
    </citation>
    <scope>NUCLEOTIDE SEQUENCE [LARGE SCALE GENOMIC DNA]</scope>
    <source>
        <strain evidence="2 3">SYP-B2174</strain>
    </source>
</reference>
<feature type="transmembrane region" description="Helical" evidence="1">
    <location>
        <begin position="37"/>
        <end position="59"/>
    </location>
</feature>
<organism evidence="2 3">
    <name type="scientific">Orlajensenia leifsoniae</name>
    <dbReference type="NCBI Taxonomy" id="2561933"/>
    <lineage>
        <taxon>Bacteria</taxon>
        <taxon>Bacillati</taxon>
        <taxon>Actinomycetota</taxon>
        <taxon>Actinomycetes</taxon>
        <taxon>Micrococcales</taxon>
        <taxon>Microbacteriaceae</taxon>
        <taxon>Orlajensenia</taxon>
    </lineage>
</organism>
<evidence type="ECO:0000256" key="1">
    <source>
        <dbReference type="SAM" id="Phobius"/>
    </source>
</evidence>
<comment type="caution">
    <text evidence="2">The sequence shown here is derived from an EMBL/GenBank/DDBJ whole genome shotgun (WGS) entry which is preliminary data.</text>
</comment>
<feature type="transmembrane region" description="Helical" evidence="1">
    <location>
        <begin position="71"/>
        <end position="90"/>
    </location>
</feature>
<protein>
    <recommendedName>
        <fullName evidence="4">Histidine kinase</fullName>
    </recommendedName>
</protein>
<evidence type="ECO:0000313" key="3">
    <source>
        <dbReference type="Proteomes" id="UP000298127"/>
    </source>
</evidence>
<feature type="transmembrane region" description="Helical" evidence="1">
    <location>
        <begin position="96"/>
        <end position="118"/>
    </location>
</feature>
<dbReference type="Proteomes" id="UP000298127">
    <property type="component" value="Unassembled WGS sequence"/>
</dbReference>
<evidence type="ECO:0000313" key="2">
    <source>
        <dbReference type="EMBL" id="TFV96519.1"/>
    </source>
</evidence>
<keyword evidence="1" id="KW-1133">Transmembrane helix</keyword>
<keyword evidence="1" id="KW-0472">Membrane</keyword>
<dbReference type="AlphaFoldDB" id="A0A4Y9QVN1"/>
<feature type="transmembrane region" description="Helical" evidence="1">
    <location>
        <begin position="7"/>
        <end position="25"/>
    </location>
</feature>
<accession>A0A4Y9QVN1</accession>
<proteinExistence type="predicted"/>
<name>A0A4Y9QVN1_9MICO</name>
<dbReference type="EMBL" id="SPQZ01000005">
    <property type="protein sequence ID" value="TFV96519.1"/>
    <property type="molecule type" value="Genomic_DNA"/>
</dbReference>
<keyword evidence="3" id="KW-1185">Reference proteome</keyword>
<keyword evidence="1" id="KW-0812">Transmembrane</keyword>
<gene>
    <name evidence="2" type="ORF">E4M00_14190</name>
</gene>
<sequence length="127" mass="13550">MIAVLRVILFAEAALVIGVAVWFLLELLTAEPSSLTSAVAIFVIVVIAAVFVTAIAIGAARDRPWIRGAAVTWQVLQIAIAVGCFQGLYARPDIGWALLVPSVAVIVLLLVPGVRVAFTRELERPAY</sequence>
<evidence type="ECO:0008006" key="4">
    <source>
        <dbReference type="Google" id="ProtNLM"/>
    </source>
</evidence>